<protein>
    <submittedName>
        <fullName evidence="3">Uncharacterized protein</fullName>
    </submittedName>
</protein>
<keyword evidence="2" id="KW-0812">Transmembrane</keyword>
<feature type="region of interest" description="Disordered" evidence="1">
    <location>
        <begin position="504"/>
        <end position="526"/>
    </location>
</feature>
<feature type="transmembrane region" description="Helical" evidence="2">
    <location>
        <begin position="88"/>
        <end position="109"/>
    </location>
</feature>
<keyword evidence="4" id="KW-1185">Reference proteome</keyword>
<sequence>MLALHLGSTEKGHFFGQGVSYTPAVASKVLAPASGKGARGAASSATVCLAAATACLTGAATAAAGLSSIWLGVVVVGVSHSVRRCSRSASVCVAFAAILFFNGVALLGACGLSTGDLVAPFSTPEPTPDCPRSPAVHVVVHGPKDESNTFLTILTIVCGTAWLLAVSGAGPPAFSRSIAVIMEVACVVARSPLKTFLAVLTTGHCGVDASSPKPNANDQPLITAAFVPSTPSNLRIAYCLALVGTPTVAMAAQHLAAISLLRQTGTNKDVLSMQSPNSIPMLGDALRTLDTKVVFVSNVEGKCQSSAKKSRFRFSFSFRILRVYEQTQYDKILYLDGDLAVRTSPDRLVEAWARRGTMELRTPVGCSRVPDQMHYNTGVWGITPSRDYAAGLYPWLAAGKFPCGIGFQTWVTIYGANNTWTKGSLAWNLKADQGVSKCMRKLGLKEAHVVHWSGNRKPIGLRTDDPVEARALAAYQAAHLRWLTFLGAPATASETLAGEVPLLSPETPTEEAFPSSAASPEGDSGKGATLGRCTVVVHCYTGLADRIFDVIAGVVAAQLAHGCVVPTVHVADRDASRTYDWDRVLSSPEFLVRKQRDPMPLKGGPTAQALHIDGRHFCGQHGVGWVSDVLQESGRVASDSEQRARFVHVARSVGLTPCFPPADIADRVGVHARRGDKIKLGWTSEKKLAKVYTAAIAWLLAHGERKVYLAADEPSFAAKLAERMRNAHIDVVHDGQASAASDLCALAKSKLVVKAGSASQFSSLAAAISGAPMVSFADRRGRNLDRVWKSAGLLTNITELDPEAETGAPGVSWKNLTNWTTSPT</sequence>
<reference evidence="4" key="1">
    <citation type="journal article" date="2013" name="Nature">
        <title>Pan genome of the phytoplankton Emiliania underpins its global distribution.</title>
        <authorList>
            <person name="Read B.A."/>
            <person name="Kegel J."/>
            <person name="Klute M.J."/>
            <person name="Kuo A."/>
            <person name="Lefebvre S.C."/>
            <person name="Maumus F."/>
            <person name="Mayer C."/>
            <person name="Miller J."/>
            <person name="Monier A."/>
            <person name="Salamov A."/>
            <person name="Young J."/>
            <person name="Aguilar M."/>
            <person name="Claverie J.M."/>
            <person name="Frickenhaus S."/>
            <person name="Gonzalez K."/>
            <person name="Herman E.K."/>
            <person name="Lin Y.C."/>
            <person name="Napier J."/>
            <person name="Ogata H."/>
            <person name="Sarno A.F."/>
            <person name="Shmutz J."/>
            <person name="Schroeder D."/>
            <person name="de Vargas C."/>
            <person name="Verret F."/>
            <person name="von Dassow P."/>
            <person name="Valentin K."/>
            <person name="Van de Peer Y."/>
            <person name="Wheeler G."/>
            <person name="Dacks J.B."/>
            <person name="Delwiche C.F."/>
            <person name="Dyhrman S.T."/>
            <person name="Glockner G."/>
            <person name="John U."/>
            <person name="Richards T."/>
            <person name="Worden A.Z."/>
            <person name="Zhang X."/>
            <person name="Grigoriev I.V."/>
            <person name="Allen A.E."/>
            <person name="Bidle K."/>
            <person name="Borodovsky M."/>
            <person name="Bowler C."/>
            <person name="Brownlee C."/>
            <person name="Cock J.M."/>
            <person name="Elias M."/>
            <person name="Gladyshev V.N."/>
            <person name="Groth M."/>
            <person name="Guda C."/>
            <person name="Hadaegh A."/>
            <person name="Iglesias-Rodriguez M.D."/>
            <person name="Jenkins J."/>
            <person name="Jones B.M."/>
            <person name="Lawson T."/>
            <person name="Leese F."/>
            <person name="Lindquist E."/>
            <person name="Lobanov A."/>
            <person name="Lomsadze A."/>
            <person name="Malik S.B."/>
            <person name="Marsh M.E."/>
            <person name="Mackinder L."/>
            <person name="Mock T."/>
            <person name="Mueller-Roeber B."/>
            <person name="Pagarete A."/>
            <person name="Parker M."/>
            <person name="Probert I."/>
            <person name="Quesneville H."/>
            <person name="Raines C."/>
            <person name="Rensing S.A."/>
            <person name="Riano-Pachon D.M."/>
            <person name="Richier S."/>
            <person name="Rokitta S."/>
            <person name="Shiraiwa Y."/>
            <person name="Soanes D.M."/>
            <person name="van der Giezen M."/>
            <person name="Wahlund T.M."/>
            <person name="Williams B."/>
            <person name="Wilson W."/>
            <person name="Wolfe G."/>
            <person name="Wurch L.L."/>
        </authorList>
    </citation>
    <scope>NUCLEOTIDE SEQUENCE</scope>
</reference>
<evidence type="ECO:0000313" key="3">
    <source>
        <dbReference type="EnsemblProtists" id="EOD27529"/>
    </source>
</evidence>
<reference evidence="3" key="2">
    <citation type="submission" date="2024-10" db="UniProtKB">
        <authorList>
            <consortium name="EnsemblProtists"/>
        </authorList>
    </citation>
    <scope>IDENTIFICATION</scope>
</reference>
<dbReference type="EnsemblProtists" id="EOD27529">
    <property type="protein sequence ID" value="EOD27529"/>
    <property type="gene ID" value="EMIHUDRAFT_235604"/>
</dbReference>
<dbReference type="SUPFAM" id="SSF53448">
    <property type="entry name" value="Nucleotide-diphospho-sugar transferases"/>
    <property type="match status" value="1"/>
</dbReference>
<dbReference type="KEGG" id="ehx:EMIHUDRAFT_235604"/>
<evidence type="ECO:0000256" key="2">
    <source>
        <dbReference type="SAM" id="Phobius"/>
    </source>
</evidence>
<proteinExistence type="predicted"/>
<keyword evidence="2" id="KW-0472">Membrane</keyword>
<evidence type="ECO:0000256" key="1">
    <source>
        <dbReference type="SAM" id="MobiDB-lite"/>
    </source>
</evidence>
<dbReference type="Proteomes" id="UP000013827">
    <property type="component" value="Unassembled WGS sequence"/>
</dbReference>
<organism evidence="3 4">
    <name type="scientific">Emiliania huxleyi (strain CCMP1516)</name>
    <dbReference type="NCBI Taxonomy" id="280463"/>
    <lineage>
        <taxon>Eukaryota</taxon>
        <taxon>Haptista</taxon>
        <taxon>Haptophyta</taxon>
        <taxon>Prymnesiophyceae</taxon>
        <taxon>Isochrysidales</taxon>
        <taxon>Noelaerhabdaceae</taxon>
        <taxon>Emiliania</taxon>
    </lineage>
</organism>
<dbReference type="Gene3D" id="3.40.50.11350">
    <property type="match status" value="1"/>
</dbReference>
<dbReference type="InterPro" id="IPR029044">
    <property type="entry name" value="Nucleotide-diphossugar_trans"/>
</dbReference>
<accession>A0A0D3JVJ4</accession>
<keyword evidence="2" id="KW-1133">Transmembrane helix</keyword>
<dbReference type="AlphaFoldDB" id="A0A0D3JVJ4"/>
<feature type="region of interest" description="Disordered" evidence="1">
    <location>
        <begin position="804"/>
        <end position="824"/>
    </location>
</feature>
<dbReference type="HOGENOM" id="CLU_389068_0_0_1"/>
<name>A0A0D3JVJ4_EMIH1</name>
<dbReference type="PaxDb" id="2903-EOD27529"/>
<dbReference type="GeneID" id="17273097"/>
<feature type="compositionally biased region" description="Polar residues" evidence="1">
    <location>
        <begin position="814"/>
        <end position="824"/>
    </location>
</feature>
<evidence type="ECO:0000313" key="4">
    <source>
        <dbReference type="Proteomes" id="UP000013827"/>
    </source>
</evidence>
<feature type="transmembrane region" description="Helical" evidence="2">
    <location>
        <begin position="49"/>
        <end position="76"/>
    </location>
</feature>
<dbReference type="RefSeq" id="XP_005779958.1">
    <property type="nucleotide sequence ID" value="XM_005779901.1"/>
</dbReference>
<dbReference type="Gene3D" id="3.90.550.10">
    <property type="entry name" value="Spore Coat Polysaccharide Biosynthesis Protein SpsA, Chain A"/>
    <property type="match status" value="1"/>
</dbReference>